<dbReference type="HOGENOM" id="CLU_2276694_0_0_1"/>
<sequence>MESLLSCSALGIWVRERNETQNENSYRGLVRILTKEYIRVRLAILYLDYWPTVSTAGCLNETRTIQVKRINIDTSNLVLELAENEDHMEILPENDFEFLTEE</sequence>
<dbReference type="OMA" id="AENEDHM"/>
<evidence type="ECO:0000313" key="2">
    <source>
        <dbReference type="Proteomes" id="UP000002624"/>
    </source>
</evidence>
<name>C6HES7_AJECH</name>
<evidence type="ECO:0000313" key="1">
    <source>
        <dbReference type="EMBL" id="EER41298.1"/>
    </source>
</evidence>
<dbReference type="Proteomes" id="UP000002624">
    <property type="component" value="Unassembled WGS sequence"/>
</dbReference>
<protein>
    <submittedName>
        <fullName evidence="1">Uncharacterized protein</fullName>
    </submittedName>
</protein>
<proteinExistence type="predicted"/>
<reference evidence="2" key="1">
    <citation type="submission" date="2009-05" db="EMBL/GenBank/DDBJ databases">
        <title>The genome sequence of Ajellomyces capsulatus strain H143.</title>
        <authorList>
            <person name="Champion M."/>
            <person name="Cuomo C.A."/>
            <person name="Ma L.-J."/>
            <person name="Henn M.R."/>
            <person name="Sil A."/>
            <person name="Goldman B."/>
            <person name="Young S.K."/>
            <person name="Kodira C.D."/>
            <person name="Zeng Q."/>
            <person name="Koehrsen M."/>
            <person name="Alvarado L."/>
            <person name="Berlin A.M."/>
            <person name="Borenstein D."/>
            <person name="Chen Z."/>
            <person name="Engels R."/>
            <person name="Freedman E."/>
            <person name="Gellesch M."/>
            <person name="Goldberg J."/>
            <person name="Griggs A."/>
            <person name="Gujja S."/>
            <person name="Heiman D.I."/>
            <person name="Hepburn T.A."/>
            <person name="Howarth C."/>
            <person name="Jen D."/>
            <person name="Larson L."/>
            <person name="Lewis B."/>
            <person name="Mehta T."/>
            <person name="Park D."/>
            <person name="Pearson M."/>
            <person name="Roberts A."/>
            <person name="Saif S."/>
            <person name="Shea T.D."/>
            <person name="Shenoy N."/>
            <person name="Sisk P."/>
            <person name="Stolte C."/>
            <person name="Sykes S."/>
            <person name="Walk T."/>
            <person name="White J."/>
            <person name="Yandava C."/>
            <person name="Klein B."/>
            <person name="McEwen J.G."/>
            <person name="Puccia R."/>
            <person name="Goldman G.H."/>
            <person name="Felipe M.S."/>
            <person name="Nino-Vega G."/>
            <person name="San-Blas G."/>
            <person name="Taylor J.W."/>
            <person name="Mendoza L."/>
            <person name="Galagan J.E."/>
            <person name="Nusbaum C."/>
            <person name="Birren B.W."/>
        </authorList>
    </citation>
    <scope>NUCLEOTIDE SEQUENCE [LARGE SCALE GENOMIC DNA]</scope>
    <source>
        <strain evidence="2">H143</strain>
    </source>
</reference>
<dbReference type="VEuPathDB" id="FungiDB:HCDG_04944"/>
<dbReference type="EMBL" id="GG692424">
    <property type="protein sequence ID" value="EER41298.1"/>
    <property type="molecule type" value="Genomic_DNA"/>
</dbReference>
<accession>C6HES7</accession>
<gene>
    <name evidence="1" type="ORF">HCDG_04944</name>
</gene>
<organism evidence="1 2">
    <name type="scientific">Ajellomyces capsulatus (strain H143)</name>
    <name type="common">Darling's disease fungus</name>
    <name type="synonym">Histoplasma capsulatum</name>
    <dbReference type="NCBI Taxonomy" id="544712"/>
    <lineage>
        <taxon>Eukaryota</taxon>
        <taxon>Fungi</taxon>
        <taxon>Dikarya</taxon>
        <taxon>Ascomycota</taxon>
        <taxon>Pezizomycotina</taxon>
        <taxon>Eurotiomycetes</taxon>
        <taxon>Eurotiomycetidae</taxon>
        <taxon>Onygenales</taxon>
        <taxon>Ajellomycetaceae</taxon>
        <taxon>Histoplasma</taxon>
    </lineage>
</organism>
<dbReference type="AlphaFoldDB" id="C6HES7"/>